<sequence>MAVSGSDFKQWLERRGITTSASELGRVTGLHRVTVGNQIRRGSVPETTVVGVARGVGIDPITALADFKDYEDLDSRPRTPTAAEVLSQVYHADLMVELQHRFHEDLFPRNDQVKIGFPHDGSHRAWIDAIDTGDVRHDVAEKTGTAITYLFSQLSDNKLTPIQAVTAARVSGTSMVAGLVVVGLITMEEGDWPVDIRETALMVMKNEDLVELIQQRLNLLQRRLRQRKEALEYAEKLTDLIG</sequence>
<feature type="coiled-coil region" evidence="1">
    <location>
        <begin position="210"/>
        <end position="237"/>
    </location>
</feature>
<keyword evidence="1" id="KW-0175">Coiled coil</keyword>
<dbReference type="OrthoDB" id="4921283at2"/>
<dbReference type="EMBL" id="SSWH01000010">
    <property type="protein sequence ID" value="THJ65649.1"/>
    <property type="molecule type" value="Genomic_DNA"/>
</dbReference>
<dbReference type="Proteomes" id="UP000305233">
    <property type="component" value="Unassembled WGS sequence"/>
</dbReference>
<keyword evidence="3" id="KW-1185">Reference proteome</keyword>
<evidence type="ECO:0000313" key="3">
    <source>
        <dbReference type="Proteomes" id="UP000305233"/>
    </source>
</evidence>
<evidence type="ECO:0000313" key="2">
    <source>
        <dbReference type="EMBL" id="THJ65649.1"/>
    </source>
</evidence>
<protein>
    <submittedName>
        <fullName evidence="2">Uncharacterized protein</fullName>
    </submittedName>
</protein>
<comment type="caution">
    <text evidence="2">The sequence shown here is derived from an EMBL/GenBank/DDBJ whole genome shotgun (WGS) entry which is preliminary data.</text>
</comment>
<proteinExistence type="predicted"/>
<gene>
    <name evidence="2" type="ORF">E8P82_11805</name>
</gene>
<dbReference type="RefSeq" id="WP_136455110.1">
    <property type="nucleotide sequence ID" value="NZ_SSWH01000010.1"/>
</dbReference>
<reference evidence="2 3" key="1">
    <citation type="submission" date="2019-04" db="EMBL/GenBank/DDBJ databases">
        <authorList>
            <person name="Liu Q."/>
            <person name="Xin Y.-H."/>
        </authorList>
    </citation>
    <scope>NUCLEOTIDE SEQUENCE [LARGE SCALE GENOMIC DNA]</scope>
    <source>
        <strain evidence="2 3">AM23</strain>
    </source>
</reference>
<evidence type="ECO:0000256" key="1">
    <source>
        <dbReference type="SAM" id="Coils"/>
    </source>
</evidence>
<name>A0A4V3Z5H8_9MICC</name>
<accession>A0A4V3Z5H8</accession>
<dbReference type="AlphaFoldDB" id="A0A4V3Z5H8"/>
<organism evidence="2 3">
    <name type="scientific">Arthrobacter echini</name>
    <dbReference type="NCBI Taxonomy" id="1529066"/>
    <lineage>
        <taxon>Bacteria</taxon>
        <taxon>Bacillati</taxon>
        <taxon>Actinomycetota</taxon>
        <taxon>Actinomycetes</taxon>
        <taxon>Micrococcales</taxon>
        <taxon>Micrococcaceae</taxon>
        <taxon>Arthrobacter</taxon>
    </lineage>
</organism>